<organism evidence="8 9">
    <name type="scientific">Candidatus Jettenia caeni</name>
    <dbReference type="NCBI Taxonomy" id="247490"/>
    <lineage>
        <taxon>Bacteria</taxon>
        <taxon>Pseudomonadati</taxon>
        <taxon>Planctomycetota</taxon>
        <taxon>Candidatus Brocadiia</taxon>
        <taxon>Candidatus Brocadiales</taxon>
        <taxon>Candidatus Brocadiaceae</taxon>
        <taxon>Candidatus Jettenia</taxon>
    </lineage>
</organism>
<comment type="similarity">
    <text evidence="1">Belongs to the carbohydrate kinase PfkB family.</text>
</comment>
<dbReference type="SUPFAM" id="SSF53613">
    <property type="entry name" value="Ribokinase-like"/>
    <property type="match status" value="1"/>
</dbReference>
<accession>I3ILN0</accession>
<keyword evidence="9" id="KW-1185">Reference proteome</keyword>
<dbReference type="InterPro" id="IPR002173">
    <property type="entry name" value="Carboh/pur_kinase_PfkB_CS"/>
</dbReference>
<dbReference type="GO" id="GO:0003872">
    <property type="term" value="F:6-phosphofructokinase activity"/>
    <property type="evidence" value="ECO:0007669"/>
    <property type="project" value="TreeGrafter"/>
</dbReference>
<protein>
    <submittedName>
        <fullName evidence="8">Phosphofructokinase</fullName>
    </submittedName>
</protein>
<evidence type="ECO:0000313" key="8">
    <source>
        <dbReference type="EMBL" id="GAB62625.1"/>
    </source>
</evidence>
<dbReference type="Proteomes" id="UP000002985">
    <property type="component" value="Unassembled WGS sequence"/>
</dbReference>
<gene>
    <name evidence="8" type="ORF">KSU1_C1029</name>
</gene>
<dbReference type="PANTHER" id="PTHR46566">
    <property type="entry name" value="1-PHOSPHOFRUCTOKINASE-RELATED"/>
    <property type="match status" value="1"/>
</dbReference>
<feature type="domain" description="Carbohydrate kinase PfkB" evidence="7">
    <location>
        <begin position="13"/>
        <end position="294"/>
    </location>
</feature>
<keyword evidence="3" id="KW-0547">Nucleotide-binding</keyword>
<dbReference type="InterPro" id="IPR011611">
    <property type="entry name" value="PfkB_dom"/>
</dbReference>
<dbReference type="PROSITE" id="PS00583">
    <property type="entry name" value="PFKB_KINASES_1"/>
    <property type="match status" value="1"/>
</dbReference>
<keyword evidence="5" id="KW-0067">ATP-binding</keyword>
<evidence type="ECO:0000256" key="2">
    <source>
        <dbReference type="ARBA" id="ARBA00022679"/>
    </source>
</evidence>
<evidence type="ECO:0000256" key="3">
    <source>
        <dbReference type="ARBA" id="ARBA00022741"/>
    </source>
</evidence>
<evidence type="ECO:0000259" key="7">
    <source>
        <dbReference type="Pfam" id="PF00294"/>
    </source>
</evidence>
<dbReference type="Gene3D" id="3.40.1190.20">
    <property type="match status" value="1"/>
</dbReference>
<dbReference type="FunFam" id="3.40.1190.20:FF:000001">
    <property type="entry name" value="Phosphofructokinase"/>
    <property type="match status" value="1"/>
</dbReference>
<dbReference type="PIRSF" id="PIRSF000535">
    <property type="entry name" value="1PFK/6PFK/LacC"/>
    <property type="match status" value="1"/>
</dbReference>
<dbReference type="InterPro" id="IPR029056">
    <property type="entry name" value="Ribokinase-like"/>
</dbReference>
<name>I3ILN0_9BACT</name>
<dbReference type="InterPro" id="IPR017583">
    <property type="entry name" value="Tagatose/fructose_Pkinase"/>
</dbReference>
<comment type="caution">
    <text evidence="8">The sequence shown here is derived from an EMBL/GenBank/DDBJ whole genome shotgun (WGS) entry which is preliminary data.</text>
</comment>
<dbReference type="PANTHER" id="PTHR46566:SF2">
    <property type="entry name" value="ATP-DEPENDENT 6-PHOSPHOFRUCTOKINASE ISOZYME 2"/>
    <property type="match status" value="1"/>
</dbReference>
<dbReference type="STRING" id="247490.KSU1_C1029"/>
<dbReference type="NCBIfam" id="TIGR03168">
    <property type="entry name" value="1-PFK"/>
    <property type="match status" value="1"/>
</dbReference>
<evidence type="ECO:0000256" key="5">
    <source>
        <dbReference type="ARBA" id="ARBA00022840"/>
    </source>
</evidence>
<evidence type="ECO:0000313" key="9">
    <source>
        <dbReference type="Proteomes" id="UP000002985"/>
    </source>
</evidence>
<dbReference type="EMBL" id="BAFH01000003">
    <property type="protein sequence ID" value="GAB62625.1"/>
    <property type="molecule type" value="Genomic_DNA"/>
</dbReference>
<reference evidence="8 9" key="1">
    <citation type="journal article" date="2012" name="FEBS Lett.">
        <title>Anammox organism KSU-1 expresses a NirK-type copper-containing nitrite reductase instead of a NirS-type with cytochrome cd1.</title>
        <authorList>
            <person name="Hira D."/>
            <person name="Toh H."/>
            <person name="Migita C.T."/>
            <person name="Okubo H."/>
            <person name="Nishiyama T."/>
            <person name="Hattori M."/>
            <person name="Furukawa K."/>
            <person name="Fujii T."/>
        </authorList>
    </citation>
    <scope>NUCLEOTIDE SEQUENCE [LARGE SCALE GENOMIC DNA]</scope>
</reference>
<dbReference type="OrthoDB" id="9801219at2"/>
<dbReference type="GO" id="GO:0005829">
    <property type="term" value="C:cytosol"/>
    <property type="evidence" value="ECO:0007669"/>
    <property type="project" value="TreeGrafter"/>
</dbReference>
<evidence type="ECO:0000256" key="1">
    <source>
        <dbReference type="ARBA" id="ARBA00010688"/>
    </source>
</evidence>
<keyword evidence="2 6" id="KW-0808">Transferase</keyword>
<proteinExistence type="inferred from homology"/>
<dbReference type="eggNOG" id="COG1105">
    <property type="taxonomic scope" value="Bacteria"/>
</dbReference>
<sequence length="311" mass="33584">MQIITLTMNPTIDTSCSVDHVVAEKKLRGKTSRHEPGGGGINVSRAIKKLGGESTALYTSGGPIGQMLQILLNQEKINHQPIEIEGMTRENFIVLEESTRRQFRFGMPGPTLHDREWQQCLDSISRITPSPEYIVASGSLPPGVPDDFYAQVAQRAKKPGSRICIDTSGEALRLAADAHVYLLKPNMSELQYLAGEKIKNESHMKEVAKKIIERGKSEVVVISLGAAGAFLASKDGYESIRAPVVPIESKVGAGDSMMAGIVVSLAKGSSLRNAVRFGIATGSAAVMTPGTELCRREDAEYLYQQMISGIA</sequence>
<evidence type="ECO:0000256" key="4">
    <source>
        <dbReference type="ARBA" id="ARBA00022777"/>
    </source>
</evidence>
<dbReference type="GO" id="GO:0005524">
    <property type="term" value="F:ATP binding"/>
    <property type="evidence" value="ECO:0007669"/>
    <property type="project" value="UniProtKB-KW"/>
</dbReference>
<dbReference type="Pfam" id="PF00294">
    <property type="entry name" value="PfkB"/>
    <property type="match status" value="1"/>
</dbReference>
<dbReference type="CDD" id="cd01164">
    <property type="entry name" value="FruK_PfkB_like"/>
    <property type="match status" value="1"/>
</dbReference>
<keyword evidence="4 8" id="KW-0418">Kinase</keyword>
<evidence type="ECO:0000256" key="6">
    <source>
        <dbReference type="PIRNR" id="PIRNR000535"/>
    </source>
</evidence>
<dbReference type="AlphaFoldDB" id="I3ILN0"/>